<feature type="region of interest" description="Disordered" evidence="1">
    <location>
        <begin position="319"/>
        <end position="342"/>
    </location>
</feature>
<sequence length="570" mass="65427">MLCRKLIGQALIGKSTLKTNAHLNSLINSRHFSRRCILLDSLLAAVVKPERSFSMSSFRLVFKDLNVRRLWSAWSRSFLANTVIKRFKRDRSVREVIQCFRQAVLRPRRTLLLSTAAFKFNEEEDSSQPPSCGQSITDNELEALVTELESVEELFQSTLFCIGCGRRIIIDKKLTGVRYCACKEAQLPDESYDGWLPYMEAEDVIIWRKEYKPGQGLYAYKVYGRYSEVLASDFAAVQVDGAYRRVWDAAVATLSVVERHAQGIVDQAVLHWEVLWPRLFANRDYVYIRRHKDFEARSPAPKWTSNRAGLFEAPPPATPVLQSDERPNVHSHAKRKAMEKELREKDRERVYENKIFVIMSRSCEHPDVPESKSAIRVSEYWSHMVVKSLYGVDKPGMEFVLTYYDEPAVGGLPSGVAAWATGRAAPAYLDRMRRAAMEYAKWRDVQKNQDLPDFISFSQPKERPCSNIQVREQDMESSKDGPELENAEDRTPETSSQNEVENSTPQKDAIQNEQCVDKKEEPVTEVHTATVKQETKSPAPKEGDSDKQEEEDSNTGCWWRNEEDHMFSTL</sequence>
<evidence type="ECO:0000313" key="4">
    <source>
        <dbReference type="Proteomes" id="UP001153292"/>
    </source>
</evidence>
<feature type="compositionally biased region" description="Basic and acidic residues" evidence="1">
    <location>
        <begin position="471"/>
        <end position="492"/>
    </location>
</feature>
<dbReference type="PANTHER" id="PTHR19308">
    <property type="entry name" value="PHOSPHATIDYLCHOLINE TRANSFER PROTEIN"/>
    <property type="match status" value="1"/>
</dbReference>
<name>A0ABN8B406_CHISP</name>
<dbReference type="Gene3D" id="3.30.530.20">
    <property type="match status" value="1"/>
</dbReference>
<dbReference type="EMBL" id="OU963919">
    <property type="protein sequence ID" value="CAH0403920.1"/>
    <property type="molecule type" value="Genomic_DNA"/>
</dbReference>
<dbReference type="InterPro" id="IPR051213">
    <property type="entry name" value="START_lipid_transfer"/>
</dbReference>
<organism evidence="3 4">
    <name type="scientific">Chilo suppressalis</name>
    <name type="common">Asiatic rice borer moth</name>
    <dbReference type="NCBI Taxonomy" id="168631"/>
    <lineage>
        <taxon>Eukaryota</taxon>
        <taxon>Metazoa</taxon>
        <taxon>Ecdysozoa</taxon>
        <taxon>Arthropoda</taxon>
        <taxon>Hexapoda</taxon>
        <taxon>Insecta</taxon>
        <taxon>Pterygota</taxon>
        <taxon>Neoptera</taxon>
        <taxon>Endopterygota</taxon>
        <taxon>Lepidoptera</taxon>
        <taxon>Glossata</taxon>
        <taxon>Ditrysia</taxon>
        <taxon>Pyraloidea</taxon>
        <taxon>Crambidae</taxon>
        <taxon>Crambinae</taxon>
        <taxon>Chilo</taxon>
    </lineage>
</organism>
<gene>
    <name evidence="3" type="ORF">CHILSU_LOCUS7212</name>
</gene>
<dbReference type="SUPFAM" id="SSF55961">
    <property type="entry name" value="Bet v1-like"/>
    <property type="match status" value="1"/>
</dbReference>
<dbReference type="InterPro" id="IPR023393">
    <property type="entry name" value="START-like_dom_sf"/>
</dbReference>
<protein>
    <recommendedName>
        <fullName evidence="2">START domain-containing protein</fullName>
    </recommendedName>
</protein>
<evidence type="ECO:0000256" key="1">
    <source>
        <dbReference type="SAM" id="MobiDB-lite"/>
    </source>
</evidence>
<proteinExistence type="predicted"/>
<feature type="domain" description="START" evidence="2">
    <location>
        <begin position="180"/>
        <end position="293"/>
    </location>
</feature>
<keyword evidence="4" id="KW-1185">Reference proteome</keyword>
<dbReference type="Proteomes" id="UP001153292">
    <property type="component" value="Chromosome 26"/>
</dbReference>
<feature type="compositionally biased region" description="Basic and acidic residues" evidence="1">
    <location>
        <begin position="515"/>
        <end position="524"/>
    </location>
</feature>
<accession>A0ABN8B406</accession>
<feature type="compositionally biased region" description="Polar residues" evidence="1">
    <location>
        <begin position="493"/>
        <end position="514"/>
    </location>
</feature>
<reference evidence="3" key="1">
    <citation type="submission" date="2021-12" db="EMBL/GenBank/DDBJ databases">
        <authorList>
            <person name="King R."/>
        </authorList>
    </citation>
    <scope>NUCLEOTIDE SEQUENCE</scope>
</reference>
<dbReference type="Pfam" id="PF01852">
    <property type="entry name" value="START"/>
    <property type="match status" value="1"/>
</dbReference>
<evidence type="ECO:0000313" key="3">
    <source>
        <dbReference type="EMBL" id="CAH0403920.1"/>
    </source>
</evidence>
<feature type="compositionally biased region" description="Basic and acidic residues" evidence="1">
    <location>
        <begin position="560"/>
        <end position="570"/>
    </location>
</feature>
<evidence type="ECO:0000259" key="2">
    <source>
        <dbReference type="Pfam" id="PF01852"/>
    </source>
</evidence>
<feature type="region of interest" description="Disordered" evidence="1">
    <location>
        <begin position="454"/>
        <end position="570"/>
    </location>
</feature>
<dbReference type="InterPro" id="IPR002913">
    <property type="entry name" value="START_lipid-bd_dom"/>
</dbReference>
<dbReference type="PANTHER" id="PTHR19308:SF8">
    <property type="entry name" value="STAR-RELATED LIPID TRANSFER PROTEIN 7, MITOCHONDRIAL"/>
    <property type="match status" value="1"/>
</dbReference>
<feature type="compositionally biased region" description="Basic and acidic residues" evidence="1">
    <location>
        <begin position="533"/>
        <end position="546"/>
    </location>
</feature>